<dbReference type="EMBL" id="DVMO01000102">
    <property type="protein sequence ID" value="HIU28083.1"/>
    <property type="molecule type" value="Genomic_DNA"/>
</dbReference>
<dbReference type="PANTHER" id="PTHR47099">
    <property type="entry name" value="METHYLCOBAMIDE:COM METHYLTRANSFERASE MTBA"/>
    <property type="match status" value="1"/>
</dbReference>
<evidence type="ECO:0000313" key="2">
    <source>
        <dbReference type="EMBL" id="HIU28083.1"/>
    </source>
</evidence>
<proteinExistence type="predicted"/>
<dbReference type="InterPro" id="IPR052024">
    <property type="entry name" value="Methanogen_methyltrans"/>
</dbReference>
<feature type="domain" description="Uroporphyrinogen decarboxylase (URO-D)" evidence="1">
    <location>
        <begin position="32"/>
        <end position="331"/>
    </location>
</feature>
<dbReference type="Proteomes" id="UP000824091">
    <property type="component" value="Unassembled WGS sequence"/>
</dbReference>
<dbReference type="Gene3D" id="3.20.20.210">
    <property type="match status" value="1"/>
</dbReference>
<evidence type="ECO:0000259" key="1">
    <source>
        <dbReference type="Pfam" id="PF01208"/>
    </source>
</evidence>
<evidence type="ECO:0000313" key="3">
    <source>
        <dbReference type="Proteomes" id="UP000824091"/>
    </source>
</evidence>
<dbReference type="Pfam" id="PF01208">
    <property type="entry name" value="URO-D"/>
    <property type="match status" value="1"/>
</dbReference>
<name>A0A9D1I6G7_9FIRM</name>
<organism evidence="2 3">
    <name type="scientific">Candidatus Fimisoma avicola</name>
    <dbReference type="NCBI Taxonomy" id="2840826"/>
    <lineage>
        <taxon>Bacteria</taxon>
        <taxon>Bacillati</taxon>
        <taxon>Bacillota</taxon>
        <taxon>Clostridia</taxon>
        <taxon>Eubacteriales</taxon>
        <taxon>Candidatus Fimisoma</taxon>
    </lineage>
</organism>
<dbReference type="GO" id="GO:0004853">
    <property type="term" value="F:uroporphyrinogen decarboxylase activity"/>
    <property type="evidence" value="ECO:0007669"/>
    <property type="project" value="InterPro"/>
</dbReference>
<reference evidence="2" key="1">
    <citation type="submission" date="2020-10" db="EMBL/GenBank/DDBJ databases">
        <authorList>
            <person name="Gilroy R."/>
        </authorList>
    </citation>
    <scope>NUCLEOTIDE SEQUENCE</scope>
    <source>
        <strain evidence="2">11300</strain>
    </source>
</reference>
<reference evidence="2" key="2">
    <citation type="journal article" date="2021" name="PeerJ">
        <title>Extensive microbial diversity within the chicken gut microbiome revealed by metagenomics and culture.</title>
        <authorList>
            <person name="Gilroy R."/>
            <person name="Ravi A."/>
            <person name="Getino M."/>
            <person name="Pursley I."/>
            <person name="Horton D.L."/>
            <person name="Alikhan N.F."/>
            <person name="Baker D."/>
            <person name="Gharbi K."/>
            <person name="Hall N."/>
            <person name="Watson M."/>
            <person name="Adriaenssens E.M."/>
            <person name="Foster-Nyarko E."/>
            <person name="Jarju S."/>
            <person name="Secka A."/>
            <person name="Antonio M."/>
            <person name="Oren A."/>
            <person name="Chaudhuri R.R."/>
            <person name="La Ragione R."/>
            <person name="Hildebrand F."/>
            <person name="Pallen M.J."/>
        </authorList>
    </citation>
    <scope>NUCLEOTIDE SEQUENCE</scope>
    <source>
        <strain evidence="2">11300</strain>
    </source>
</reference>
<dbReference type="GO" id="GO:0006779">
    <property type="term" value="P:porphyrin-containing compound biosynthetic process"/>
    <property type="evidence" value="ECO:0007669"/>
    <property type="project" value="InterPro"/>
</dbReference>
<dbReference type="InterPro" id="IPR038071">
    <property type="entry name" value="UROD/MetE-like_sf"/>
</dbReference>
<accession>A0A9D1I6G7</accession>
<dbReference type="AlphaFoldDB" id="A0A9D1I6G7"/>
<dbReference type="PANTHER" id="PTHR47099:SF1">
    <property type="entry name" value="METHYLCOBAMIDE:COM METHYLTRANSFERASE MTBA"/>
    <property type="match status" value="1"/>
</dbReference>
<protein>
    <submittedName>
        <fullName evidence="2">Uroporphyrinogen decarboxylase family protein</fullName>
    </submittedName>
</protein>
<sequence length="336" mass="37191">MRINMDNWSREIIEAKDRRYLPVLYFPCVPLTEYTVAETVHDGKKMAQAMKASIDRFPEMIGAMTGMDLAVDTECFGAKVRFPENAVPAVEHAVIEKADEVADLQVPDAHSGRVDIFLDAVVEAEKLITDRPTFGGQLGPFSLAANIMQMDKAMMAVITNKAEMHQLVEKATEFLIERAKAYKEIGANGIFLAEPTAGILSPKMAAEFSDQYVKRIVDAVQDEYFYVILHDCGSVTKMTEGMYGTGAKGFHFGNAVDMGVICEKMPQDVLVFGNLAPADLYSKGPEEIKAMTAELLEKTRQYPHFVLSTGCDVPPEVKLENIDAMIEALNEFNQTV</sequence>
<gene>
    <name evidence="2" type="ORF">IAD16_06880</name>
</gene>
<dbReference type="SUPFAM" id="SSF51726">
    <property type="entry name" value="UROD/MetE-like"/>
    <property type="match status" value="1"/>
</dbReference>
<dbReference type="InterPro" id="IPR000257">
    <property type="entry name" value="Uroporphyrinogen_deCOase"/>
</dbReference>
<dbReference type="CDD" id="cd03465">
    <property type="entry name" value="URO-D_like"/>
    <property type="match status" value="1"/>
</dbReference>
<comment type="caution">
    <text evidence="2">The sequence shown here is derived from an EMBL/GenBank/DDBJ whole genome shotgun (WGS) entry which is preliminary data.</text>
</comment>